<accession>G2PHH2</accession>
<dbReference type="Proteomes" id="UP000008703">
    <property type="component" value="Plasmid pSTRVI02"/>
</dbReference>
<dbReference type="RefSeq" id="WP_014043753.1">
    <property type="nucleotide sequence ID" value="NC_015952.1"/>
</dbReference>
<evidence type="ECO:0000313" key="1">
    <source>
        <dbReference type="EMBL" id="AEM88818.1"/>
    </source>
</evidence>
<proteinExistence type="predicted"/>
<dbReference type="KEGG" id="svl:Strvi_0041"/>
<dbReference type="HOGENOM" id="CLU_1854173_0_0_11"/>
<organism evidence="1 2">
    <name type="scientific">Streptomyces violaceusniger (strain Tu 4113)</name>
    <dbReference type="NCBI Taxonomy" id="653045"/>
    <lineage>
        <taxon>Bacteria</taxon>
        <taxon>Bacillati</taxon>
        <taxon>Actinomycetota</taxon>
        <taxon>Actinomycetes</taxon>
        <taxon>Kitasatosporales</taxon>
        <taxon>Streptomycetaceae</taxon>
        <taxon>Streptomyces</taxon>
        <taxon>Streptomyces violaceusniger group</taxon>
    </lineage>
</organism>
<reference evidence="1" key="1">
    <citation type="submission" date="2011-08" db="EMBL/GenBank/DDBJ databases">
        <title>Complete sequence of plasmid 2 of Streptomyces violaceusniger Tu 4113.</title>
        <authorList>
            <consortium name="US DOE Joint Genome Institute"/>
            <person name="Lucas S."/>
            <person name="Han J."/>
            <person name="Lapidus A."/>
            <person name="Cheng J.-F."/>
            <person name="Goodwin L."/>
            <person name="Pitluck S."/>
            <person name="Peters L."/>
            <person name="Ivanova N."/>
            <person name="Daligault H."/>
            <person name="Detter J.C."/>
            <person name="Han C."/>
            <person name="Tapia R."/>
            <person name="Land M."/>
            <person name="Hauser L."/>
            <person name="Kyrpides N."/>
            <person name="Ivanova N."/>
            <person name="Pagani I."/>
            <person name="Hagen A."/>
            <person name="Katz L."/>
            <person name="Fiedler H.-P."/>
            <person name="Keasling J."/>
            <person name="Fortman J."/>
            <person name="Woyke T."/>
        </authorList>
    </citation>
    <scope>NUCLEOTIDE SEQUENCE [LARGE SCALE GENOMIC DNA]</scope>
    <source>
        <strain evidence="1">Tu 4113</strain>
        <plasmid evidence="1">pSTRVI02</plasmid>
    </source>
</reference>
<geneLocation type="plasmid" evidence="1 2">
    <name>pSTRVI02</name>
</geneLocation>
<dbReference type="eggNOG" id="ENOG5032NG1">
    <property type="taxonomic scope" value="Bacteria"/>
</dbReference>
<protein>
    <submittedName>
        <fullName evidence="1">Uncharacterized protein</fullName>
    </submittedName>
</protein>
<dbReference type="AlphaFoldDB" id="G2PHH2"/>
<name>G2PHH2_STRV4</name>
<keyword evidence="2" id="KW-1185">Reference proteome</keyword>
<dbReference type="EMBL" id="CP002996">
    <property type="protein sequence ID" value="AEM88818.1"/>
    <property type="molecule type" value="Genomic_DNA"/>
</dbReference>
<keyword evidence="1" id="KW-0614">Plasmid</keyword>
<gene>
    <name evidence="1" type="ORF">Strvi_0041</name>
</gene>
<sequence>MATPRLNAGAINHLLKGRGGLVDRHFSRHAANVERACKALAPAETGRLKASITTKRTVAGPLVIWHIGSPLRYAPYPNCGTGVHVGRGPIVPKRAPKLVFFWRGRKWVVDSVSGQPPQRFMIEGLRRGQPYPVTPLPC</sequence>
<evidence type="ECO:0000313" key="2">
    <source>
        <dbReference type="Proteomes" id="UP000008703"/>
    </source>
</evidence>